<gene>
    <name evidence="1" type="ORF">SAMN02745724_00923</name>
</gene>
<name>A0A1I1GJ31_9GAMM</name>
<protein>
    <submittedName>
        <fullName evidence="1">Uncharacterized protein</fullName>
    </submittedName>
</protein>
<dbReference type="RefSeq" id="WP_091980618.1">
    <property type="nucleotide sequence ID" value="NZ_FOLO01000005.1"/>
</dbReference>
<dbReference type="AlphaFoldDB" id="A0A1I1GJ31"/>
<keyword evidence="2" id="KW-1185">Reference proteome</keyword>
<accession>A0A1I1GJ31</accession>
<dbReference type="Proteomes" id="UP000198862">
    <property type="component" value="Unassembled WGS sequence"/>
</dbReference>
<dbReference type="STRING" id="1123010.SAMN02745724_00923"/>
<evidence type="ECO:0000313" key="2">
    <source>
        <dbReference type="Proteomes" id="UP000198862"/>
    </source>
</evidence>
<organism evidence="1 2">
    <name type="scientific">Pseudoalteromonas denitrificans DSM 6059</name>
    <dbReference type="NCBI Taxonomy" id="1123010"/>
    <lineage>
        <taxon>Bacteria</taxon>
        <taxon>Pseudomonadati</taxon>
        <taxon>Pseudomonadota</taxon>
        <taxon>Gammaproteobacteria</taxon>
        <taxon>Alteromonadales</taxon>
        <taxon>Pseudoalteromonadaceae</taxon>
        <taxon>Pseudoalteromonas</taxon>
    </lineage>
</organism>
<sequence>MEAIFIKSEGEYLQATIEIDGVELHAMDDFGGENCTAGEKIEIDISAGLFYEDEEWESIFSGNLEQKMGIEHLIGWSYRVYGRVIDITPEVIVDAGAIKLEVPIDTHDPKVVGEFVAFTITRLDAYAR</sequence>
<reference evidence="1 2" key="1">
    <citation type="submission" date="2016-10" db="EMBL/GenBank/DDBJ databases">
        <authorList>
            <person name="de Groot N.N."/>
        </authorList>
    </citation>
    <scope>NUCLEOTIDE SEQUENCE [LARGE SCALE GENOMIC DNA]</scope>
    <source>
        <strain evidence="1 2">DSM 6059</strain>
    </source>
</reference>
<proteinExistence type="predicted"/>
<dbReference type="EMBL" id="FOLO01000005">
    <property type="protein sequence ID" value="SFC11787.1"/>
    <property type="molecule type" value="Genomic_DNA"/>
</dbReference>
<dbReference type="OrthoDB" id="7041856at2"/>
<evidence type="ECO:0000313" key="1">
    <source>
        <dbReference type="EMBL" id="SFC11787.1"/>
    </source>
</evidence>